<keyword evidence="2" id="KW-1133">Transmembrane helix</keyword>
<sequence length="201" mass="22724">MSSTQVVVIVIVVAVIAALVAVAVVASRRRALRERFGPEYDRAVAEQDSRSAAERELRERERRHAELELTPLSPESRARYAAAWEELQVRFVDSPAETVGEADELVSSLIAERGYPTGDFSDQIAHLSVEHARTLTHYRDAHEIRQRNERGEAGTEDLRQALVHYRALFADLLGEDPVHTSTQQPEQRHPDHDHDHDVPSR</sequence>
<feature type="region of interest" description="Disordered" evidence="1">
    <location>
        <begin position="178"/>
        <end position="201"/>
    </location>
</feature>
<evidence type="ECO:0000313" key="4">
    <source>
        <dbReference type="Proteomes" id="UP000267804"/>
    </source>
</evidence>
<keyword evidence="2" id="KW-0812">Transmembrane</keyword>
<keyword evidence="2" id="KW-0472">Membrane</keyword>
<protein>
    <recommendedName>
        <fullName evidence="5">Secreted protein</fullName>
    </recommendedName>
</protein>
<evidence type="ECO:0000313" key="3">
    <source>
        <dbReference type="EMBL" id="AYF32083.1"/>
    </source>
</evidence>
<organism evidence="3 4">
    <name type="scientific">Micromonospora tulbaghiae</name>
    <dbReference type="NCBI Taxonomy" id="479978"/>
    <lineage>
        <taxon>Bacteria</taxon>
        <taxon>Bacillati</taxon>
        <taxon>Actinomycetota</taxon>
        <taxon>Actinomycetes</taxon>
        <taxon>Micromonosporales</taxon>
        <taxon>Micromonosporaceae</taxon>
        <taxon>Micromonospora</taxon>
    </lineage>
</organism>
<accession>A0A386WVR0</accession>
<dbReference type="RefSeq" id="WP_120573468.1">
    <property type="nucleotide sequence ID" value="NZ_CP024087.1"/>
</dbReference>
<proteinExistence type="predicted"/>
<evidence type="ECO:0000256" key="1">
    <source>
        <dbReference type="SAM" id="MobiDB-lite"/>
    </source>
</evidence>
<reference evidence="3 4" key="1">
    <citation type="submission" date="2017-10" db="EMBL/GenBank/DDBJ databases">
        <title>Integration of genomic and chemical information greatly accelerates assignment of the full stereostructure of myelolactone, a potent inhibitor of myeloma from a marine-derived Micromonospora.</title>
        <authorList>
            <person name="Kim M.C."/>
            <person name="Machado H."/>
            <person name="Jensen P.R."/>
            <person name="Fenical W."/>
        </authorList>
    </citation>
    <scope>NUCLEOTIDE SEQUENCE [LARGE SCALE GENOMIC DNA]</scope>
    <source>
        <strain evidence="3 4">CNY-010</strain>
    </source>
</reference>
<dbReference type="KEGG" id="mtua:CSH63_32530"/>
<name>A0A386WVR0_9ACTN</name>
<evidence type="ECO:0008006" key="5">
    <source>
        <dbReference type="Google" id="ProtNLM"/>
    </source>
</evidence>
<dbReference type="EMBL" id="CP024087">
    <property type="protein sequence ID" value="AYF32083.1"/>
    <property type="molecule type" value="Genomic_DNA"/>
</dbReference>
<dbReference type="Proteomes" id="UP000267804">
    <property type="component" value="Chromosome"/>
</dbReference>
<evidence type="ECO:0000256" key="2">
    <source>
        <dbReference type="SAM" id="Phobius"/>
    </source>
</evidence>
<dbReference type="AlphaFoldDB" id="A0A386WVR0"/>
<feature type="compositionally biased region" description="Basic and acidic residues" evidence="1">
    <location>
        <begin position="186"/>
        <end position="201"/>
    </location>
</feature>
<gene>
    <name evidence="3" type="ORF">CSH63_32530</name>
</gene>
<feature type="transmembrane region" description="Helical" evidence="2">
    <location>
        <begin position="6"/>
        <end position="26"/>
    </location>
</feature>